<keyword evidence="3" id="KW-1185">Reference proteome</keyword>
<feature type="compositionally biased region" description="Low complexity" evidence="1">
    <location>
        <begin position="157"/>
        <end position="168"/>
    </location>
</feature>
<proteinExistence type="predicted"/>
<evidence type="ECO:0000313" key="3">
    <source>
        <dbReference type="Proteomes" id="UP001365542"/>
    </source>
</evidence>
<accession>A0AAV9XFI9</accession>
<protein>
    <submittedName>
        <fullName evidence="2">Uncharacterized protein</fullName>
    </submittedName>
</protein>
<evidence type="ECO:0000313" key="2">
    <source>
        <dbReference type="EMBL" id="KAK6540875.1"/>
    </source>
</evidence>
<evidence type="ECO:0000256" key="1">
    <source>
        <dbReference type="SAM" id="MobiDB-lite"/>
    </source>
</evidence>
<dbReference type="EMBL" id="JAVHJO010000004">
    <property type="protein sequence ID" value="KAK6540875.1"/>
    <property type="molecule type" value="Genomic_DNA"/>
</dbReference>
<dbReference type="AlphaFoldDB" id="A0AAV9XFI9"/>
<sequence>MSQPKKGALALHAKASQVFADFFDIFADKYCIRRIKHIKAILAMEHHRRYFEMACIRLAMSPEDLVSLLQDLIIRGVFDPDLKVAKECFPDLFIVARPEPETITAPLKQKKTQNQVDKVFGEVQQNELRQNFNPSSGQNSMVDGSTPMKGKATTEWALPASASSPLSSTGKETKKLMGRPQHGPASSQETTVKFESEISIEQVVGAKVPNLLPVHLPTRIQQALLAEAQIILERGCYYFVTKWTPNGTLSPPFNSPKSAGLHEWIVKITREWDTYPAEAIDEAALSMESSLTHTIAILEKLGHSVVHGVNSESEYLELMIDAGARFMEILKDGVRSLQMKKIAQTITGLSEPLENQTILLMGEWKKELTEIEQNRRDLKEQEINVVKKFWEEHKRMKESVCFNMKGLRQSLEAIKDGAEIT</sequence>
<reference evidence="2 3" key="1">
    <citation type="submission" date="2019-10" db="EMBL/GenBank/DDBJ databases">
        <authorList>
            <person name="Palmer J.M."/>
        </authorList>
    </citation>
    <scope>NUCLEOTIDE SEQUENCE [LARGE SCALE GENOMIC DNA]</scope>
    <source>
        <strain evidence="2 3">TWF694</strain>
    </source>
</reference>
<feature type="compositionally biased region" description="Polar residues" evidence="1">
    <location>
        <begin position="130"/>
        <end position="143"/>
    </location>
</feature>
<name>A0AAV9XFI9_9PEZI</name>
<organism evidence="2 3">
    <name type="scientific">Orbilia ellipsospora</name>
    <dbReference type="NCBI Taxonomy" id="2528407"/>
    <lineage>
        <taxon>Eukaryota</taxon>
        <taxon>Fungi</taxon>
        <taxon>Dikarya</taxon>
        <taxon>Ascomycota</taxon>
        <taxon>Pezizomycotina</taxon>
        <taxon>Orbiliomycetes</taxon>
        <taxon>Orbiliales</taxon>
        <taxon>Orbiliaceae</taxon>
        <taxon>Orbilia</taxon>
    </lineage>
</organism>
<feature type="region of interest" description="Disordered" evidence="1">
    <location>
        <begin position="130"/>
        <end position="192"/>
    </location>
</feature>
<gene>
    <name evidence="2" type="ORF">TWF694_008258</name>
</gene>
<dbReference type="Proteomes" id="UP001365542">
    <property type="component" value="Unassembled WGS sequence"/>
</dbReference>
<comment type="caution">
    <text evidence="2">The sequence shown here is derived from an EMBL/GenBank/DDBJ whole genome shotgun (WGS) entry which is preliminary data.</text>
</comment>